<dbReference type="RefSeq" id="WP_146114431.1">
    <property type="nucleotide sequence ID" value="NZ_JBBGZH010000001.1"/>
</dbReference>
<gene>
    <name evidence="1" type="ORF">WH297_06185</name>
</gene>
<dbReference type="Proteomes" id="UP001375812">
    <property type="component" value="Unassembled WGS sequence"/>
</dbReference>
<evidence type="ECO:0000313" key="2">
    <source>
        <dbReference type="Proteomes" id="UP001375812"/>
    </source>
</evidence>
<reference evidence="1 2" key="1">
    <citation type="submission" date="2023-12" db="EMBL/GenBank/DDBJ databases">
        <title>Gut-associated functions are favored during microbiome assembly across C. elegans life.</title>
        <authorList>
            <person name="Zimmermann J."/>
        </authorList>
    </citation>
    <scope>NUCLEOTIDE SEQUENCE [LARGE SCALE GENOMIC DNA]</scope>
    <source>
        <strain evidence="1 2">MYb71</strain>
    </source>
</reference>
<dbReference type="EMBL" id="JBBGZH010000001">
    <property type="protein sequence ID" value="MEJ5019328.1"/>
    <property type="molecule type" value="Genomic_DNA"/>
</dbReference>
<comment type="caution">
    <text evidence="1">The sequence shown here is derived from an EMBL/GenBank/DDBJ whole genome shotgun (WGS) entry which is preliminary data.</text>
</comment>
<accession>A0ABU8PAP7</accession>
<evidence type="ECO:0000313" key="1">
    <source>
        <dbReference type="EMBL" id="MEJ5019328.1"/>
    </source>
</evidence>
<sequence length="145" mass="16718">MVVEAMKKSPASYRGKTEFPYETFVEDAVKRWLVDQAFEITRNGHIDVFAVREENDIRQVWHVECKGQTSQNTVDFCTAIGQLLKRINERGHHHAIAFPDLPVFRRQSAQFAPWVLAALNLHWIWVDENGGVSVDFPPVLSRDNQ</sequence>
<proteinExistence type="predicted"/>
<keyword evidence="2" id="KW-1185">Reference proteome</keyword>
<evidence type="ECO:0008006" key="3">
    <source>
        <dbReference type="Google" id="ProtNLM"/>
    </source>
</evidence>
<name>A0ABU8PAP7_9HYPH</name>
<organism evidence="1 2">
    <name type="scientific">Ochrobactrum vermis</name>
    <dbReference type="NCBI Taxonomy" id="1827297"/>
    <lineage>
        <taxon>Bacteria</taxon>
        <taxon>Pseudomonadati</taxon>
        <taxon>Pseudomonadota</taxon>
        <taxon>Alphaproteobacteria</taxon>
        <taxon>Hyphomicrobiales</taxon>
        <taxon>Brucellaceae</taxon>
        <taxon>Brucella/Ochrobactrum group</taxon>
        <taxon>Ochrobactrum</taxon>
    </lineage>
</organism>
<protein>
    <recommendedName>
        <fullName evidence="3">Restriction endonuclease type IV Mrr domain-containing protein</fullName>
    </recommendedName>
</protein>